<dbReference type="CDD" id="cd19935">
    <property type="entry name" value="REC_OmpR_CusR-like"/>
    <property type="match status" value="1"/>
</dbReference>
<evidence type="ECO:0000259" key="8">
    <source>
        <dbReference type="PROSITE" id="PS50110"/>
    </source>
</evidence>
<evidence type="ECO:0000313" key="10">
    <source>
        <dbReference type="EMBL" id="SHE38049.1"/>
    </source>
</evidence>
<keyword evidence="1 6" id="KW-0597">Phosphoprotein</keyword>
<reference evidence="11" key="1">
    <citation type="submission" date="2016-11" db="EMBL/GenBank/DDBJ databases">
        <authorList>
            <person name="Varghese N."/>
            <person name="Submissions S."/>
        </authorList>
    </citation>
    <scope>NUCLEOTIDE SEQUENCE [LARGE SCALE GENOMIC DNA]</scope>
    <source>
        <strain evidence="11">DSM 16990</strain>
    </source>
</reference>
<dbReference type="GO" id="GO:0006355">
    <property type="term" value="P:regulation of DNA-templated transcription"/>
    <property type="evidence" value="ECO:0007669"/>
    <property type="project" value="InterPro"/>
</dbReference>
<organism evidence="10 11">
    <name type="scientific">Pedobacter caeni</name>
    <dbReference type="NCBI Taxonomy" id="288992"/>
    <lineage>
        <taxon>Bacteria</taxon>
        <taxon>Pseudomonadati</taxon>
        <taxon>Bacteroidota</taxon>
        <taxon>Sphingobacteriia</taxon>
        <taxon>Sphingobacteriales</taxon>
        <taxon>Sphingobacteriaceae</taxon>
        <taxon>Pedobacter</taxon>
    </lineage>
</organism>
<dbReference type="InterPro" id="IPR001789">
    <property type="entry name" value="Sig_transdc_resp-reg_receiver"/>
</dbReference>
<dbReference type="SMART" id="SM00862">
    <property type="entry name" value="Trans_reg_C"/>
    <property type="match status" value="1"/>
</dbReference>
<evidence type="ECO:0000256" key="3">
    <source>
        <dbReference type="ARBA" id="ARBA00023015"/>
    </source>
</evidence>
<dbReference type="PANTHER" id="PTHR48111:SF22">
    <property type="entry name" value="REGULATOR OF RPOS"/>
    <property type="match status" value="1"/>
</dbReference>
<keyword evidence="5" id="KW-0804">Transcription</keyword>
<protein>
    <submittedName>
        <fullName evidence="10">Two component transcriptional regulator, winged helix family</fullName>
    </submittedName>
</protein>
<feature type="modified residue" description="4-aspartylphosphate" evidence="6">
    <location>
        <position position="54"/>
    </location>
</feature>
<name>A0A1M4T0Q6_9SPHI</name>
<dbReference type="FunFam" id="3.40.50.2300:FF:000001">
    <property type="entry name" value="DNA-binding response regulator PhoB"/>
    <property type="match status" value="1"/>
</dbReference>
<dbReference type="CDD" id="cd00383">
    <property type="entry name" value="trans_reg_C"/>
    <property type="match status" value="1"/>
</dbReference>
<dbReference type="Pfam" id="PF00072">
    <property type="entry name" value="Response_reg"/>
    <property type="match status" value="1"/>
</dbReference>
<proteinExistence type="predicted"/>
<evidence type="ECO:0000256" key="4">
    <source>
        <dbReference type="ARBA" id="ARBA00023125"/>
    </source>
</evidence>
<keyword evidence="3" id="KW-0805">Transcription regulation</keyword>
<evidence type="ECO:0000256" key="7">
    <source>
        <dbReference type="PROSITE-ProRule" id="PRU01091"/>
    </source>
</evidence>
<dbReference type="PANTHER" id="PTHR48111">
    <property type="entry name" value="REGULATOR OF RPOS"/>
    <property type="match status" value="1"/>
</dbReference>
<dbReference type="InterPro" id="IPR039420">
    <property type="entry name" value="WalR-like"/>
</dbReference>
<evidence type="ECO:0000259" key="9">
    <source>
        <dbReference type="PROSITE" id="PS51755"/>
    </source>
</evidence>
<evidence type="ECO:0000256" key="2">
    <source>
        <dbReference type="ARBA" id="ARBA00023012"/>
    </source>
</evidence>
<dbReference type="GO" id="GO:0000976">
    <property type="term" value="F:transcription cis-regulatory region binding"/>
    <property type="evidence" value="ECO:0007669"/>
    <property type="project" value="TreeGrafter"/>
</dbReference>
<dbReference type="InterPro" id="IPR016032">
    <property type="entry name" value="Sig_transdc_resp-reg_C-effctor"/>
</dbReference>
<keyword evidence="11" id="KW-1185">Reference proteome</keyword>
<sequence>MDKTKILLVEDTPDLVSIIVRGLAAENMEVSVAGDGITGLEMALKYDFDGIVLDIMLPGMNGIQVCKEVRTKNSAIPILMLTALGSTENVVTGLESGADDYLVKPFNFVELVARIKTLLRRSKGHMNIASDVLSIADLQVNTSSKSVSRSGQAVQLTATEYRLLEYLLKNQNKVLSRVQILENVWDIDFNMGTNVVDVYVNYLRKKIDAGAKERLIHTVFGMGYIMKHSLEHQELR</sequence>
<dbReference type="EMBL" id="FQUQ01000001">
    <property type="protein sequence ID" value="SHE38049.1"/>
    <property type="molecule type" value="Genomic_DNA"/>
</dbReference>
<evidence type="ECO:0000313" key="11">
    <source>
        <dbReference type="Proteomes" id="UP000184287"/>
    </source>
</evidence>
<dbReference type="PROSITE" id="PS50110">
    <property type="entry name" value="RESPONSE_REGULATORY"/>
    <property type="match status" value="1"/>
</dbReference>
<dbReference type="SUPFAM" id="SSF46894">
    <property type="entry name" value="C-terminal effector domain of the bipartite response regulators"/>
    <property type="match status" value="1"/>
</dbReference>
<dbReference type="Proteomes" id="UP000184287">
    <property type="component" value="Unassembled WGS sequence"/>
</dbReference>
<dbReference type="Pfam" id="PF00486">
    <property type="entry name" value="Trans_reg_C"/>
    <property type="match status" value="1"/>
</dbReference>
<dbReference type="Gene3D" id="6.10.250.690">
    <property type="match status" value="1"/>
</dbReference>
<accession>A0A1M4T0Q6</accession>
<feature type="DNA-binding region" description="OmpR/PhoB-type" evidence="7">
    <location>
        <begin position="130"/>
        <end position="228"/>
    </location>
</feature>
<dbReference type="SUPFAM" id="SSF52172">
    <property type="entry name" value="CheY-like"/>
    <property type="match status" value="1"/>
</dbReference>
<evidence type="ECO:0000256" key="1">
    <source>
        <dbReference type="ARBA" id="ARBA00022553"/>
    </source>
</evidence>
<dbReference type="FunFam" id="1.10.10.10:FF:000005">
    <property type="entry name" value="Two-component system response regulator"/>
    <property type="match status" value="1"/>
</dbReference>
<feature type="domain" description="Response regulatory" evidence="8">
    <location>
        <begin position="5"/>
        <end position="119"/>
    </location>
</feature>
<keyword evidence="2" id="KW-0902">Two-component regulatory system</keyword>
<dbReference type="SMART" id="SM00448">
    <property type="entry name" value="REC"/>
    <property type="match status" value="1"/>
</dbReference>
<evidence type="ECO:0000256" key="6">
    <source>
        <dbReference type="PROSITE-ProRule" id="PRU00169"/>
    </source>
</evidence>
<dbReference type="PROSITE" id="PS51755">
    <property type="entry name" value="OMPR_PHOB"/>
    <property type="match status" value="1"/>
</dbReference>
<gene>
    <name evidence="10" type="ORF">SAMN04488522_10140</name>
</gene>
<feature type="domain" description="OmpR/PhoB-type" evidence="9">
    <location>
        <begin position="130"/>
        <end position="228"/>
    </location>
</feature>
<dbReference type="Gene3D" id="3.40.50.2300">
    <property type="match status" value="1"/>
</dbReference>
<dbReference type="STRING" id="288992.SAMN04488522_10140"/>
<dbReference type="GO" id="GO:0000156">
    <property type="term" value="F:phosphorelay response regulator activity"/>
    <property type="evidence" value="ECO:0007669"/>
    <property type="project" value="TreeGrafter"/>
</dbReference>
<dbReference type="OrthoDB" id="9790442at2"/>
<dbReference type="GO" id="GO:0005829">
    <property type="term" value="C:cytosol"/>
    <property type="evidence" value="ECO:0007669"/>
    <property type="project" value="TreeGrafter"/>
</dbReference>
<dbReference type="InterPro" id="IPR001867">
    <property type="entry name" value="OmpR/PhoB-type_DNA-bd"/>
</dbReference>
<dbReference type="InterPro" id="IPR011006">
    <property type="entry name" value="CheY-like_superfamily"/>
</dbReference>
<dbReference type="GO" id="GO:0032993">
    <property type="term" value="C:protein-DNA complex"/>
    <property type="evidence" value="ECO:0007669"/>
    <property type="project" value="TreeGrafter"/>
</dbReference>
<dbReference type="RefSeq" id="WP_073225909.1">
    <property type="nucleotide sequence ID" value="NZ_FQUQ01000001.1"/>
</dbReference>
<keyword evidence="4 7" id="KW-0238">DNA-binding</keyword>
<dbReference type="Gene3D" id="1.10.10.10">
    <property type="entry name" value="Winged helix-like DNA-binding domain superfamily/Winged helix DNA-binding domain"/>
    <property type="match status" value="1"/>
</dbReference>
<dbReference type="AlphaFoldDB" id="A0A1M4T0Q6"/>
<dbReference type="InterPro" id="IPR036388">
    <property type="entry name" value="WH-like_DNA-bd_sf"/>
</dbReference>
<evidence type="ECO:0000256" key="5">
    <source>
        <dbReference type="ARBA" id="ARBA00023163"/>
    </source>
</evidence>